<name>A0A4V4HD92_DENBC</name>
<protein>
    <submittedName>
        <fullName evidence="1">Uncharacterized protein</fullName>
    </submittedName>
</protein>
<dbReference type="Proteomes" id="UP000297245">
    <property type="component" value="Unassembled WGS sequence"/>
</dbReference>
<proteinExistence type="predicted"/>
<gene>
    <name evidence="1" type="ORF">K435DRAFT_868400</name>
</gene>
<reference evidence="1 2" key="1">
    <citation type="journal article" date="2019" name="Nat. Ecol. Evol.">
        <title>Megaphylogeny resolves global patterns of mushroom evolution.</title>
        <authorList>
            <person name="Varga T."/>
            <person name="Krizsan K."/>
            <person name="Foldi C."/>
            <person name="Dima B."/>
            <person name="Sanchez-Garcia M."/>
            <person name="Sanchez-Ramirez S."/>
            <person name="Szollosi G.J."/>
            <person name="Szarkandi J.G."/>
            <person name="Papp V."/>
            <person name="Albert L."/>
            <person name="Andreopoulos W."/>
            <person name="Angelini C."/>
            <person name="Antonin V."/>
            <person name="Barry K.W."/>
            <person name="Bougher N.L."/>
            <person name="Buchanan P."/>
            <person name="Buyck B."/>
            <person name="Bense V."/>
            <person name="Catcheside P."/>
            <person name="Chovatia M."/>
            <person name="Cooper J."/>
            <person name="Damon W."/>
            <person name="Desjardin D."/>
            <person name="Finy P."/>
            <person name="Geml J."/>
            <person name="Haridas S."/>
            <person name="Hughes K."/>
            <person name="Justo A."/>
            <person name="Karasinski D."/>
            <person name="Kautmanova I."/>
            <person name="Kiss B."/>
            <person name="Kocsube S."/>
            <person name="Kotiranta H."/>
            <person name="LaButti K.M."/>
            <person name="Lechner B.E."/>
            <person name="Liimatainen K."/>
            <person name="Lipzen A."/>
            <person name="Lukacs Z."/>
            <person name="Mihaltcheva S."/>
            <person name="Morgado L.N."/>
            <person name="Niskanen T."/>
            <person name="Noordeloos M.E."/>
            <person name="Ohm R.A."/>
            <person name="Ortiz-Santana B."/>
            <person name="Ovrebo C."/>
            <person name="Racz N."/>
            <person name="Riley R."/>
            <person name="Savchenko A."/>
            <person name="Shiryaev A."/>
            <person name="Soop K."/>
            <person name="Spirin V."/>
            <person name="Szebenyi C."/>
            <person name="Tomsovsky M."/>
            <person name="Tulloss R.E."/>
            <person name="Uehling J."/>
            <person name="Grigoriev I.V."/>
            <person name="Vagvolgyi C."/>
            <person name="Papp T."/>
            <person name="Martin F.M."/>
            <person name="Miettinen O."/>
            <person name="Hibbett D.S."/>
            <person name="Nagy L.G."/>
        </authorList>
    </citation>
    <scope>NUCLEOTIDE SEQUENCE [LARGE SCALE GENOMIC DNA]</scope>
    <source>
        <strain evidence="1 2">CBS 962.96</strain>
    </source>
</reference>
<evidence type="ECO:0000313" key="1">
    <source>
        <dbReference type="EMBL" id="THU86315.1"/>
    </source>
</evidence>
<dbReference type="AlphaFoldDB" id="A0A4V4HD92"/>
<organism evidence="1 2">
    <name type="scientific">Dendrothele bispora (strain CBS 962.96)</name>
    <dbReference type="NCBI Taxonomy" id="1314807"/>
    <lineage>
        <taxon>Eukaryota</taxon>
        <taxon>Fungi</taxon>
        <taxon>Dikarya</taxon>
        <taxon>Basidiomycota</taxon>
        <taxon>Agaricomycotina</taxon>
        <taxon>Agaricomycetes</taxon>
        <taxon>Agaricomycetidae</taxon>
        <taxon>Agaricales</taxon>
        <taxon>Agaricales incertae sedis</taxon>
        <taxon>Dendrothele</taxon>
    </lineage>
</organism>
<sequence length="215" mass="24180">MVTADQSGQTVSPNPELSPPADFVENDINRIKSRFNELEVTAVDARLKDAMIDFCDSFLNLIRVSPRFCERINVTGDLWDIFVESIVDIDKDLCEFTATQYRLRDYVKKVIIFPITETLKPITPILKGEDEFLHWTSAGHFNSGSSQHPGTRWATSGGPPMQPHSVFEMFMKSGHGVYDSAIATSTQNHFNFNYEGAGITYNVRNSHGSEPERAD</sequence>
<keyword evidence="2" id="KW-1185">Reference proteome</keyword>
<accession>A0A4V4HD92</accession>
<evidence type="ECO:0000313" key="2">
    <source>
        <dbReference type="Proteomes" id="UP000297245"/>
    </source>
</evidence>
<dbReference type="EMBL" id="ML179503">
    <property type="protein sequence ID" value="THU86315.1"/>
    <property type="molecule type" value="Genomic_DNA"/>
</dbReference>